<sequence length="242" mass="26149">MILLLAGTSEARDIATVLAQARTPVVASLAGVTREARPLPVETVVGGFGGTAGFEDFLQARAIHAVVDATHPFARDITARTAAVCARRNLPYLRLARPAWSARTGDVWREVERLEQATVFIPKTARVMAVTGRSTLPAFAAFAPREVLFRVVDPPQDPFPYPGRWLVGRPPLSIEDELRLMRREAVDWLVVKNAGGAGGRAKLEAARVLGVKVALLRMPPVAPDVECASSVAHALDWIGDHL</sequence>
<keyword evidence="5" id="KW-1185">Reference proteome</keyword>
<accession>A0A1Y5SNZ9</accession>
<organism evidence="4 5">
    <name type="scientific">Aquimixticola soesokkakensis</name>
    <dbReference type="NCBI Taxonomy" id="1519096"/>
    <lineage>
        <taxon>Bacteria</taxon>
        <taxon>Pseudomonadati</taxon>
        <taxon>Pseudomonadota</taxon>
        <taxon>Alphaproteobacteria</taxon>
        <taxon>Rhodobacterales</taxon>
        <taxon>Paracoccaceae</taxon>
        <taxon>Aquimixticola</taxon>
    </lineage>
</organism>
<dbReference type="AlphaFoldDB" id="A0A1Y5SNZ9"/>
<dbReference type="Pfam" id="PF02571">
    <property type="entry name" value="CbiJ"/>
    <property type="match status" value="1"/>
</dbReference>
<name>A0A1Y5SNZ9_9RHOB</name>
<evidence type="ECO:0000256" key="3">
    <source>
        <dbReference type="ARBA" id="ARBA00023002"/>
    </source>
</evidence>
<evidence type="ECO:0000256" key="1">
    <source>
        <dbReference type="ARBA" id="ARBA00004953"/>
    </source>
</evidence>
<dbReference type="GO" id="GO:0016994">
    <property type="term" value="F:precorrin-6A reductase activity"/>
    <property type="evidence" value="ECO:0007669"/>
    <property type="project" value="UniProtKB-EC"/>
</dbReference>
<dbReference type="EMBL" id="FWFS01000005">
    <property type="protein sequence ID" value="SLN41992.1"/>
    <property type="molecule type" value="Genomic_DNA"/>
</dbReference>
<evidence type="ECO:0000256" key="2">
    <source>
        <dbReference type="ARBA" id="ARBA00022573"/>
    </source>
</evidence>
<dbReference type="PANTHER" id="PTHR36925:SF1">
    <property type="entry name" value="COBALT-PRECORRIN-6A REDUCTASE"/>
    <property type="match status" value="1"/>
</dbReference>
<dbReference type="GO" id="GO:0009236">
    <property type="term" value="P:cobalamin biosynthetic process"/>
    <property type="evidence" value="ECO:0007669"/>
    <property type="project" value="UniProtKB-UniPathway"/>
</dbReference>
<dbReference type="OrthoDB" id="5183775at2"/>
<dbReference type="Proteomes" id="UP000193862">
    <property type="component" value="Unassembled WGS sequence"/>
</dbReference>
<gene>
    <name evidence="4" type="primary">cobK</name>
    <name evidence="4" type="ORF">AQS8620_01657</name>
</gene>
<dbReference type="UniPathway" id="UPA00148"/>
<keyword evidence="2" id="KW-0169">Cobalamin biosynthesis</keyword>
<proteinExistence type="predicted"/>
<reference evidence="4 5" key="1">
    <citation type="submission" date="2017-03" db="EMBL/GenBank/DDBJ databases">
        <authorList>
            <person name="Afonso C.L."/>
            <person name="Miller P.J."/>
            <person name="Scott M.A."/>
            <person name="Spackman E."/>
            <person name="Goraichik I."/>
            <person name="Dimitrov K.M."/>
            <person name="Suarez D.L."/>
            <person name="Swayne D.E."/>
        </authorList>
    </citation>
    <scope>NUCLEOTIDE SEQUENCE [LARGE SCALE GENOMIC DNA]</scope>
    <source>
        <strain evidence="4 5">CECT 8620</strain>
    </source>
</reference>
<dbReference type="PROSITE" id="PS51014">
    <property type="entry name" value="COBK_CBIJ"/>
    <property type="match status" value="1"/>
</dbReference>
<dbReference type="EC" id="1.3.1.54" evidence="4"/>
<comment type="pathway">
    <text evidence="1">Cofactor biosynthesis; adenosylcobalamin biosynthesis.</text>
</comment>
<evidence type="ECO:0000313" key="4">
    <source>
        <dbReference type="EMBL" id="SLN41992.1"/>
    </source>
</evidence>
<keyword evidence="3 4" id="KW-0560">Oxidoreductase</keyword>
<dbReference type="InterPro" id="IPR003723">
    <property type="entry name" value="Precorrin-6x_reduct"/>
</dbReference>
<dbReference type="RefSeq" id="WP_085836355.1">
    <property type="nucleotide sequence ID" value="NZ_FWFS01000005.1"/>
</dbReference>
<dbReference type="NCBIfam" id="NF005968">
    <property type="entry name" value="PRK08057.1-2"/>
    <property type="match status" value="1"/>
</dbReference>
<dbReference type="PANTHER" id="PTHR36925">
    <property type="entry name" value="COBALT-PRECORRIN-6A REDUCTASE"/>
    <property type="match status" value="1"/>
</dbReference>
<protein>
    <submittedName>
        <fullName evidence="4">Precorrin-6A reductase</fullName>
        <ecNumber evidence="4">1.3.1.54</ecNumber>
    </submittedName>
</protein>
<dbReference type="NCBIfam" id="TIGR00715">
    <property type="entry name" value="precor6x_red"/>
    <property type="match status" value="1"/>
</dbReference>
<evidence type="ECO:0000313" key="5">
    <source>
        <dbReference type="Proteomes" id="UP000193862"/>
    </source>
</evidence>